<proteinExistence type="predicted"/>
<protein>
    <submittedName>
        <fullName evidence="1">Uncharacterized protein</fullName>
    </submittedName>
</protein>
<reference evidence="1 2" key="1">
    <citation type="submission" date="2018-12" db="EMBL/GenBank/DDBJ databases">
        <title>Draft Genome Sequence of Chryseobacterium arthrosphaerae strain ED882-96 Isolated from the Blood of a Patient with Liver Cirrhosis in Taiwan.</title>
        <authorList>
            <person name="Lin J.-N."/>
            <person name="Lai C.-H."/>
            <person name="Yang C.-H."/>
            <person name="Huang Y.-H."/>
        </authorList>
    </citation>
    <scope>NUCLEOTIDE SEQUENCE [LARGE SCALE GENOMIC DNA]</scope>
    <source>
        <strain evidence="1 2">ED882-96</strain>
    </source>
</reference>
<evidence type="ECO:0000313" key="1">
    <source>
        <dbReference type="EMBL" id="RTZ49270.1"/>
    </source>
</evidence>
<accession>A0A432DYJ0</accession>
<sequence length="77" mass="9120">MTKSIISKSSLAALFLWAWDFQRTGQRRCKTYKKVWENRKLDPNGVENVELLNMKQTYRRSLRKDCPMNSLKNGLLL</sequence>
<dbReference type="AlphaFoldDB" id="A0A432DYJ0"/>
<comment type="caution">
    <text evidence="1">The sequence shown here is derived from an EMBL/GenBank/DDBJ whole genome shotgun (WGS) entry which is preliminary data.</text>
</comment>
<evidence type="ECO:0000313" key="2">
    <source>
        <dbReference type="Proteomes" id="UP000276953"/>
    </source>
</evidence>
<name>A0A432DYJ0_9FLAO</name>
<dbReference type="Proteomes" id="UP000276953">
    <property type="component" value="Unassembled WGS sequence"/>
</dbReference>
<organism evidence="1 2">
    <name type="scientific">Chryseobacterium arthrosphaerae</name>
    <dbReference type="NCBI Taxonomy" id="651561"/>
    <lineage>
        <taxon>Bacteria</taxon>
        <taxon>Pseudomonadati</taxon>
        <taxon>Bacteroidota</taxon>
        <taxon>Flavobacteriia</taxon>
        <taxon>Flavobacteriales</taxon>
        <taxon>Weeksellaceae</taxon>
        <taxon>Chryseobacterium group</taxon>
        <taxon>Chryseobacterium</taxon>
    </lineage>
</organism>
<dbReference type="EMBL" id="RYFC01000001">
    <property type="protein sequence ID" value="RTZ49270.1"/>
    <property type="molecule type" value="Genomic_DNA"/>
</dbReference>
<gene>
    <name evidence="1" type="ORF">EJ377_00715</name>
</gene>